<keyword evidence="5" id="KW-1185">Reference proteome</keyword>
<evidence type="ECO:0000313" key="5">
    <source>
        <dbReference type="Proteomes" id="UP000190105"/>
    </source>
</evidence>
<dbReference type="EMBL" id="FUYH01000002">
    <property type="protein sequence ID" value="SKA77298.1"/>
    <property type="molecule type" value="Genomic_DNA"/>
</dbReference>
<dbReference type="Pfam" id="PF10400">
    <property type="entry name" value="Vir_act_alpha_C"/>
    <property type="match status" value="1"/>
</dbReference>
<proteinExistence type="predicted"/>
<sequence>MRVLKYAILGLLNRKPMTGYDLSKEFSYQIGNFWSANHSQIYPELKRLLDEKLVVYNIEISGDVLEKKVYTITEKGRKEFLKWLNKDEPMEPTPKNVFRLRMYFSNNLDIETRIRLLEHQLVQHEEKLAFLLSEMQRYSGVPPFDSDDFGDYLVLDGAIMREKTTIEWLKKCIKICQSKTNCDEERN</sequence>
<dbReference type="PANTHER" id="PTHR43252">
    <property type="entry name" value="TRANSCRIPTIONAL REGULATOR YQJI"/>
    <property type="match status" value="1"/>
</dbReference>
<evidence type="ECO:0000259" key="2">
    <source>
        <dbReference type="Pfam" id="PF03551"/>
    </source>
</evidence>
<dbReference type="SUPFAM" id="SSF46785">
    <property type="entry name" value="Winged helix' DNA-binding domain"/>
    <property type="match status" value="1"/>
</dbReference>
<dbReference type="InterPro" id="IPR005149">
    <property type="entry name" value="Tscrpt_reg_PadR_N"/>
</dbReference>
<name>A0A1T4WK66_9CLOT</name>
<keyword evidence="4" id="KW-0238">DNA-binding</keyword>
<feature type="domain" description="Transcription regulator PadR C-terminal" evidence="3">
    <location>
        <begin position="95"/>
        <end position="175"/>
    </location>
</feature>
<accession>A0A1T4WK66</accession>
<dbReference type="Pfam" id="PF03551">
    <property type="entry name" value="PadR"/>
    <property type="match status" value="1"/>
</dbReference>
<protein>
    <submittedName>
        <fullName evidence="4">DNA-binding transcriptional regulator, PadR family</fullName>
    </submittedName>
</protein>
<organism evidence="4 5">
    <name type="scientific">Caloramator quimbayensis</name>
    <dbReference type="NCBI Taxonomy" id="1147123"/>
    <lineage>
        <taxon>Bacteria</taxon>
        <taxon>Bacillati</taxon>
        <taxon>Bacillota</taxon>
        <taxon>Clostridia</taxon>
        <taxon>Eubacteriales</taxon>
        <taxon>Clostridiaceae</taxon>
        <taxon>Caloramator</taxon>
    </lineage>
</organism>
<dbReference type="Proteomes" id="UP000190105">
    <property type="component" value="Unassembled WGS sequence"/>
</dbReference>
<dbReference type="Gene3D" id="6.10.140.190">
    <property type="match status" value="1"/>
</dbReference>
<evidence type="ECO:0000259" key="3">
    <source>
        <dbReference type="Pfam" id="PF10400"/>
    </source>
</evidence>
<dbReference type="InterPro" id="IPR036390">
    <property type="entry name" value="WH_DNA-bd_sf"/>
</dbReference>
<dbReference type="PANTHER" id="PTHR43252:SF6">
    <property type="entry name" value="NEGATIVE TRANSCRIPTION REGULATOR PADR"/>
    <property type="match status" value="1"/>
</dbReference>
<dbReference type="RefSeq" id="WP_078695312.1">
    <property type="nucleotide sequence ID" value="NZ_FUYH01000002.1"/>
</dbReference>
<feature type="coiled-coil region" evidence="1">
    <location>
        <begin position="107"/>
        <end position="134"/>
    </location>
</feature>
<dbReference type="OrthoDB" id="8595425at2"/>
<dbReference type="InterPro" id="IPR036388">
    <property type="entry name" value="WH-like_DNA-bd_sf"/>
</dbReference>
<gene>
    <name evidence="4" type="ORF">SAMN05443428_1023</name>
</gene>
<evidence type="ECO:0000313" key="4">
    <source>
        <dbReference type="EMBL" id="SKA77298.1"/>
    </source>
</evidence>
<dbReference type="GO" id="GO:0003677">
    <property type="term" value="F:DNA binding"/>
    <property type="evidence" value="ECO:0007669"/>
    <property type="project" value="UniProtKB-KW"/>
</dbReference>
<dbReference type="AlphaFoldDB" id="A0A1T4WK66"/>
<dbReference type="STRING" id="1147123.SAMN05443428_1023"/>
<dbReference type="Gene3D" id="1.10.10.10">
    <property type="entry name" value="Winged helix-like DNA-binding domain superfamily/Winged helix DNA-binding domain"/>
    <property type="match status" value="1"/>
</dbReference>
<dbReference type="InterPro" id="IPR018309">
    <property type="entry name" value="Tscrpt_reg_PadR_C"/>
</dbReference>
<reference evidence="5" key="1">
    <citation type="submission" date="2017-02" db="EMBL/GenBank/DDBJ databases">
        <authorList>
            <person name="Varghese N."/>
            <person name="Submissions S."/>
        </authorList>
    </citation>
    <scope>NUCLEOTIDE SEQUENCE [LARGE SCALE GENOMIC DNA]</scope>
    <source>
        <strain evidence="5">USBA 833</strain>
    </source>
</reference>
<evidence type="ECO:0000256" key="1">
    <source>
        <dbReference type="SAM" id="Coils"/>
    </source>
</evidence>
<feature type="domain" description="Transcription regulator PadR N-terminal" evidence="2">
    <location>
        <begin position="8"/>
        <end position="80"/>
    </location>
</feature>
<keyword evidence="1" id="KW-0175">Coiled coil</keyword>